<evidence type="ECO:0000256" key="3">
    <source>
        <dbReference type="ARBA" id="ARBA00022679"/>
    </source>
</evidence>
<name>A0A8K0C8M1_IGNLU</name>
<evidence type="ECO:0000256" key="1">
    <source>
        <dbReference type="ARBA" id="ARBA00001383"/>
    </source>
</evidence>
<dbReference type="PROSITE" id="PS00479">
    <property type="entry name" value="ZF_DAG_PE_1"/>
    <property type="match status" value="1"/>
</dbReference>
<dbReference type="SMART" id="SM00046">
    <property type="entry name" value="DAGKc"/>
    <property type="match status" value="1"/>
</dbReference>
<dbReference type="SUPFAM" id="SSF57889">
    <property type="entry name" value="Cysteine-rich domain"/>
    <property type="match status" value="1"/>
</dbReference>
<evidence type="ECO:0000313" key="14">
    <source>
        <dbReference type="Proteomes" id="UP000801492"/>
    </source>
</evidence>
<comment type="catalytic activity">
    <reaction evidence="1 10">
        <text>a 1,2-diacyl-sn-glycerol + ATP = a 1,2-diacyl-sn-glycero-3-phosphate + ADP + H(+)</text>
        <dbReference type="Rhea" id="RHEA:10272"/>
        <dbReference type="ChEBI" id="CHEBI:15378"/>
        <dbReference type="ChEBI" id="CHEBI:17815"/>
        <dbReference type="ChEBI" id="CHEBI:30616"/>
        <dbReference type="ChEBI" id="CHEBI:58608"/>
        <dbReference type="ChEBI" id="CHEBI:456216"/>
        <dbReference type="EC" id="2.7.1.107"/>
    </reaction>
</comment>
<comment type="similarity">
    <text evidence="2 10">Belongs to the eukaryotic diacylglycerol kinase family.</text>
</comment>
<dbReference type="CDD" id="cd20853">
    <property type="entry name" value="C1_DGKepsilon_typeIII_rpt2"/>
    <property type="match status" value="1"/>
</dbReference>
<evidence type="ECO:0000259" key="12">
    <source>
        <dbReference type="PROSITE" id="PS50146"/>
    </source>
</evidence>
<dbReference type="InterPro" id="IPR016064">
    <property type="entry name" value="NAD/diacylglycerol_kinase_sf"/>
</dbReference>
<dbReference type="GO" id="GO:0046872">
    <property type="term" value="F:metal ion binding"/>
    <property type="evidence" value="ECO:0007669"/>
    <property type="project" value="UniProtKB-KW"/>
</dbReference>
<feature type="domain" description="Phorbol-ester/DAG-type" evidence="11">
    <location>
        <begin position="131"/>
        <end position="182"/>
    </location>
</feature>
<dbReference type="EMBL" id="VTPC01091233">
    <property type="protein sequence ID" value="KAF2879085.1"/>
    <property type="molecule type" value="Genomic_DNA"/>
</dbReference>
<keyword evidence="4" id="KW-0479">Metal-binding</keyword>
<dbReference type="Gene3D" id="3.40.50.10330">
    <property type="entry name" value="Probable inorganic polyphosphate/atp-NAD kinase, domain 1"/>
    <property type="match status" value="1"/>
</dbReference>
<keyword evidence="14" id="KW-1185">Reference proteome</keyword>
<accession>A0A8K0C8M1</accession>
<dbReference type="PROSITE" id="PS50146">
    <property type="entry name" value="DAGK"/>
    <property type="match status" value="1"/>
</dbReference>
<evidence type="ECO:0000256" key="2">
    <source>
        <dbReference type="ARBA" id="ARBA00009280"/>
    </source>
</evidence>
<dbReference type="PROSITE" id="PS50081">
    <property type="entry name" value="ZF_DAG_PE_2"/>
    <property type="match status" value="2"/>
</dbReference>
<keyword evidence="3 10" id="KW-0808">Transferase</keyword>
<feature type="domain" description="DAGKc" evidence="12">
    <location>
        <begin position="221"/>
        <end position="358"/>
    </location>
</feature>
<dbReference type="SUPFAM" id="SSF111331">
    <property type="entry name" value="NAD kinase/diacylglycerol kinase-like"/>
    <property type="match status" value="1"/>
</dbReference>
<dbReference type="InterPro" id="IPR046349">
    <property type="entry name" value="C1-like_sf"/>
</dbReference>
<dbReference type="EC" id="2.7.1.107" evidence="10"/>
<evidence type="ECO:0000259" key="11">
    <source>
        <dbReference type="PROSITE" id="PS50081"/>
    </source>
</evidence>
<evidence type="ECO:0000256" key="4">
    <source>
        <dbReference type="ARBA" id="ARBA00022723"/>
    </source>
</evidence>
<dbReference type="Pfam" id="PF00781">
    <property type="entry name" value="DAGK_cat"/>
    <property type="match status" value="1"/>
</dbReference>
<dbReference type="InterPro" id="IPR001206">
    <property type="entry name" value="Diacylglycerol_kinase_cat_dom"/>
</dbReference>
<keyword evidence="8" id="KW-0862">Zinc</keyword>
<dbReference type="Pfam" id="PF00130">
    <property type="entry name" value="C1_1"/>
    <property type="match status" value="1"/>
</dbReference>
<dbReference type="GO" id="GO:0005524">
    <property type="term" value="F:ATP binding"/>
    <property type="evidence" value="ECO:0007669"/>
    <property type="project" value="UniProtKB-KW"/>
</dbReference>
<dbReference type="SMART" id="SM00045">
    <property type="entry name" value="DAGKa"/>
    <property type="match status" value="1"/>
</dbReference>
<dbReference type="GO" id="GO:0016020">
    <property type="term" value="C:membrane"/>
    <property type="evidence" value="ECO:0007669"/>
    <property type="project" value="TreeGrafter"/>
</dbReference>
<dbReference type="InterPro" id="IPR002219">
    <property type="entry name" value="PKC_DAG/PE"/>
</dbReference>
<evidence type="ECO:0000256" key="9">
    <source>
        <dbReference type="ARBA" id="ARBA00022840"/>
    </source>
</evidence>
<dbReference type="AlphaFoldDB" id="A0A8K0C8M1"/>
<keyword evidence="5" id="KW-0677">Repeat</keyword>
<proteinExistence type="inferred from homology"/>
<keyword evidence="6 10" id="KW-0547">Nucleotide-binding</keyword>
<reference evidence="13" key="1">
    <citation type="submission" date="2019-08" db="EMBL/GenBank/DDBJ databases">
        <title>The genome of the North American firefly Photinus pyralis.</title>
        <authorList>
            <consortium name="Photinus pyralis genome working group"/>
            <person name="Fallon T.R."/>
            <person name="Sander Lower S.E."/>
            <person name="Weng J.-K."/>
        </authorList>
    </citation>
    <scope>NUCLEOTIDE SEQUENCE</scope>
    <source>
        <strain evidence="13">TRF0915ILg1</strain>
        <tissue evidence="13">Whole body</tissue>
    </source>
</reference>
<dbReference type="GO" id="GO:0004143">
    <property type="term" value="F:ATP-dependent diacylglycerol kinase activity"/>
    <property type="evidence" value="ECO:0007669"/>
    <property type="project" value="UniProtKB-EC"/>
</dbReference>
<organism evidence="13 14">
    <name type="scientific">Ignelater luminosus</name>
    <name type="common">Cucubano</name>
    <name type="synonym">Pyrophorus luminosus</name>
    <dbReference type="NCBI Taxonomy" id="2038154"/>
    <lineage>
        <taxon>Eukaryota</taxon>
        <taxon>Metazoa</taxon>
        <taxon>Ecdysozoa</taxon>
        <taxon>Arthropoda</taxon>
        <taxon>Hexapoda</taxon>
        <taxon>Insecta</taxon>
        <taxon>Pterygota</taxon>
        <taxon>Neoptera</taxon>
        <taxon>Endopterygota</taxon>
        <taxon>Coleoptera</taxon>
        <taxon>Polyphaga</taxon>
        <taxon>Elateriformia</taxon>
        <taxon>Elateroidea</taxon>
        <taxon>Elateridae</taxon>
        <taxon>Agrypninae</taxon>
        <taxon>Pyrophorini</taxon>
        <taxon>Ignelater</taxon>
    </lineage>
</organism>
<dbReference type="Gene3D" id="2.60.200.40">
    <property type="match status" value="1"/>
</dbReference>
<dbReference type="PANTHER" id="PTHR11255:SF118">
    <property type="entry name" value="DIACYLGLYCEROL KINASE EPSILON"/>
    <property type="match status" value="1"/>
</dbReference>
<dbReference type="InterPro" id="IPR037607">
    <property type="entry name" value="DGK"/>
</dbReference>
<protein>
    <recommendedName>
        <fullName evidence="10">Diacylglycerol kinase</fullName>
        <shortName evidence="10">DAG kinase</shortName>
        <ecNumber evidence="10">2.7.1.107</ecNumber>
    </recommendedName>
</protein>
<evidence type="ECO:0000256" key="10">
    <source>
        <dbReference type="RuleBase" id="RU361128"/>
    </source>
</evidence>
<keyword evidence="9 10" id="KW-0067">ATP-binding</keyword>
<evidence type="ECO:0000256" key="7">
    <source>
        <dbReference type="ARBA" id="ARBA00022777"/>
    </source>
</evidence>
<evidence type="ECO:0000256" key="6">
    <source>
        <dbReference type="ARBA" id="ARBA00022741"/>
    </source>
</evidence>
<evidence type="ECO:0000256" key="8">
    <source>
        <dbReference type="ARBA" id="ARBA00022833"/>
    </source>
</evidence>
<dbReference type="PANTHER" id="PTHR11255">
    <property type="entry name" value="DIACYLGLYCEROL KINASE"/>
    <property type="match status" value="1"/>
</dbReference>
<dbReference type="OrthoDB" id="242257at2759"/>
<sequence length="550" mass="61407">MAVFSKFIKAPRTISNYLTSNMWGIDEAFPPYGGLISALSTLALCIASYYMMKWISGDVTVPIRDVSKTHNWKDVKITAKSWYCSICEELLINGIGVYCDCCGVCSDPFCIKKANQRLPCKVITSKSEIQLHHWVKGNLPLGATCDVCHEECAVEPGLVDFQCCWCNRAVHEYCLSKLSEDCDFGPFRDMIVPPWCVQVARRKSSIHRHMLLRGVKHPGWKNWRPLIVVANRKSGNNDGALILSEFRRFLNPAQVLDLAERPPAAALQWSILMAPERVTLLAAGGDGTVAWILTTAYKLDLEPDPAVAIFPLGTGNDLSRVLGWGKGSSSDFDLHSILTKVQNAKRSRIDRWRIEILPYRHLSNLGIRMPAKSLYMYNYLSIGVDAQVALDFHKARGSRFYVFGNRIFNKMLYLCFGTQQVVTADCRNLEKRLELFLDGKLVVLPELESVVVLNIPSWGAGVDLWGSIPDSPSQSYNDGVLEVLGIYSSFHIAQLQVGLSKPHRIGQAKNVEIHLKAKAPVQVDGEPWEQPPAQLKISLVGHATILVNQL</sequence>
<dbReference type="InterPro" id="IPR017438">
    <property type="entry name" value="ATP-NAD_kinase_N"/>
</dbReference>
<feature type="domain" description="Phorbol-ester/DAG-type" evidence="11">
    <location>
        <begin position="69"/>
        <end position="120"/>
    </location>
</feature>
<evidence type="ECO:0000313" key="13">
    <source>
        <dbReference type="EMBL" id="KAF2879085.1"/>
    </source>
</evidence>
<dbReference type="InterPro" id="IPR000756">
    <property type="entry name" value="Diacylglycerol_kin_accessory"/>
</dbReference>
<evidence type="ECO:0000256" key="5">
    <source>
        <dbReference type="ARBA" id="ARBA00022737"/>
    </source>
</evidence>
<gene>
    <name evidence="13" type="ORF">ILUMI_27094</name>
</gene>
<dbReference type="Pfam" id="PF00609">
    <property type="entry name" value="DAGK_acc"/>
    <property type="match status" value="1"/>
</dbReference>
<comment type="caution">
    <text evidence="13">The sequence shown here is derived from an EMBL/GenBank/DDBJ whole genome shotgun (WGS) entry which is preliminary data.</text>
</comment>
<keyword evidence="7 10" id="KW-0418">Kinase</keyword>
<dbReference type="GO" id="GO:0007200">
    <property type="term" value="P:phospholipase C-activating G protein-coupled receptor signaling pathway"/>
    <property type="evidence" value="ECO:0007669"/>
    <property type="project" value="InterPro"/>
</dbReference>
<dbReference type="Gene3D" id="3.30.60.20">
    <property type="match status" value="1"/>
</dbReference>
<dbReference type="CDD" id="cd20801">
    <property type="entry name" value="C1_DGKepsilon_typeIII_rpt1"/>
    <property type="match status" value="1"/>
</dbReference>
<dbReference type="Proteomes" id="UP000801492">
    <property type="component" value="Unassembled WGS sequence"/>
</dbReference>
<dbReference type="SMART" id="SM00109">
    <property type="entry name" value="C1"/>
    <property type="match status" value="2"/>
</dbReference>